<accession>A0ACB8BEF4</accession>
<dbReference type="Proteomes" id="UP000790709">
    <property type="component" value="Unassembled WGS sequence"/>
</dbReference>
<evidence type="ECO:0000313" key="2">
    <source>
        <dbReference type="Proteomes" id="UP000790709"/>
    </source>
</evidence>
<name>A0ACB8BEF4_9AGAM</name>
<keyword evidence="2" id="KW-1185">Reference proteome</keyword>
<protein>
    <submittedName>
        <fullName evidence="1">Uncharacterized protein</fullName>
    </submittedName>
</protein>
<comment type="caution">
    <text evidence="1">The sequence shown here is derived from an EMBL/GenBank/DDBJ whole genome shotgun (WGS) entry which is preliminary data.</text>
</comment>
<reference evidence="1" key="1">
    <citation type="journal article" date="2021" name="New Phytol.">
        <title>Evolutionary innovations through gain and loss of genes in the ectomycorrhizal Boletales.</title>
        <authorList>
            <person name="Wu G."/>
            <person name="Miyauchi S."/>
            <person name="Morin E."/>
            <person name="Kuo A."/>
            <person name="Drula E."/>
            <person name="Varga T."/>
            <person name="Kohler A."/>
            <person name="Feng B."/>
            <person name="Cao Y."/>
            <person name="Lipzen A."/>
            <person name="Daum C."/>
            <person name="Hundley H."/>
            <person name="Pangilinan J."/>
            <person name="Johnson J."/>
            <person name="Barry K."/>
            <person name="LaButti K."/>
            <person name="Ng V."/>
            <person name="Ahrendt S."/>
            <person name="Min B."/>
            <person name="Choi I.G."/>
            <person name="Park H."/>
            <person name="Plett J.M."/>
            <person name="Magnuson J."/>
            <person name="Spatafora J.W."/>
            <person name="Nagy L.G."/>
            <person name="Henrissat B."/>
            <person name="Grigoriev I.V."/>
            <person name="Yang Z.L."/>
            <person name="Xu J."/>
            <person name="Martin F.M."/>
        </authorList>
    </citation>
    <scope>NUCLEOTIDE SEQUENCE</scope>
    <source>
        <strain evidence="1">KUC20120723A-06</strain>
    </source>
</reference>
<evidence type="ECO:0000313" key="1">
    <source>
        <dbReference type="EMBL" id="KAH7923551.1"/>
    </source>
</evidence>
<dbReference type="EMBL" id="MU266449">
    <property type="protein sequence ID" value="KAH7923551.1"/>
    <property type="molecule type" value="Genomic_DNA"/>
</dbReference>
<gene>
    <name evidence="1" type="ORF">BV22DRAFT_1036182</name>
</gene>
<proteinExistence type="predicted"/>
<organism evidence="1 2">
    <name type="scientific">Leucogyrophana mollusca</name>
    <dbReference type="NCBI Taxonomy" id="85980"/>
    <lineage>
        <taxon>Eukaryota</taxon>
        <taxon>Fungi</taxon>
        <taxon>Dikarya</taxon>
        <taxon>Basidiomycota</taxon>
        <taxon>Agaricomycotina</taxon>
        <taxon>Agaricomycetes</taxon>
        <taxon>Agaricomycetidae</taxon>
        <taxon>Boletales</taxon>
        <taxon>Boletales incertae sedis</taxon>
        <taxon>Leucogyrophana</taxon>
    </lineage>
</organism>
<sequence>MSFTTIDAPFTLFPTSPASPNVFAIFGQAQSPRDNHMMYEDLRQVFGSTNGRTAQKKSSSGSLKGSLRKILGSK</sequence>